<sequence length="546" mass="65192">MKFFNNSLIQLSNKDLYLLNRLTIQKIVDLTSSFWQYKKGYKKIDNLYGTTWSQPEQYDKYIWPLAFFKIFFNRIINSQYLNVRFLFKNNYIEKMWKFQKIFWILPFIQLSLLQQIQDIYNVSENKFYKGIWTLEDKNHKIDAHQVQGLVKFSHNSIIYKGFSNNDQQDEQFYGDISLNVKLFSIALKGIGNTHIKADNAYIQCKNEFTIEIQVDNNTKTVCDRQLIVIFQSSNHKLPQCNQLLKFTTQASNEENQIQLIITENITLIFFIYQLVLPFIFRKFVLHKKMKLSQLSLIALFIYFEDLVFIYALIFNFDVYFNNNINLAIFIIYILQCIVLFGFASYFLEEKGKNCKIKKNHPWTSLPIVLCVIIGICAATIFMAFLCFYFLFFQLIYALVLFPQVIHNIRWNSIEKFNLFYLFGCLSSGLPFSTYLQFYLRSINSLEFDYLFIILFYGIYLISLLLLYLQYKYGSRCVIPKWILNKYYQDCAICMDSILIADMENQLLFSPVILTQCQHKFHEKCLREWLLQREDCPLCRTKLDEMQ</sequence>
<evidence type="ECO:0000313" key="7">
    <source>
        <dbReference type="EMBL" id="CAD8160151.1"/>
    </source>
</evidence>
<feature type="transmembrane region" description="Helical" evidence="5">
    <location>
        <begin position="367"/>
        <end position="398"/>
    </location>
</feature>
<dbReference type="InterPro" id="IPR050731">
    <property type="entry name" value="HRD1_E3_ubiq-ligases"/>
</dbReference>
<dbReference type="PANTHER" id="PTHR22763:SF193">
    <property type="entry name" value="CHROMOSOME UNDETERMINED SCAFFOLD_135, WHOLE GENOME SHOTGUN SEQUENCE"/>
    <property type="match status" value="1"/>
</dbReference>
<evidence type="ECO:0000259" key="6">
    <source>
        <dbReference type="PROSITE" id="PS50089"/>
    </source>
</evidence>
<dbReference type="InterPro" id="IPR001841">
    <property type="entry name" value="Znf_RING"/>
</dbReference>
<dbReference type="PROSITE" id="PS50089">
    <property type="entry name" value="ZF_RING_2"/>
    <property type="match status" value="1"/>
</dbReference>
<organism evidence="7 8">
    <name type="scientific">Paramecium octaurelia</name>
    <dbReference type="NCBI Taxonomy" id="43137"/>
    <lineage>
        <taxon>Eukaryota</taxon>
        <taxon>Sar</taxon>
        <taxon>Alveolata</taxon>
        <taxon>Ciliophora</taxon>
        <taxon>Intramacronucleata</taxon>
        <taxon>Oligohymenophorea</taxon>
        <taxon>Peniculida</taxon>
        <taxon>Parameciidae</taxon>
        <taxon>Paramecium</taxon>
    </lineage>
</organism>
<keyword evidence="5" id="KW-0472">Membrane</keyword>
<reference evidence="7" key="1">
    <citation type="submission" date="2021-01" db="EMBL/GenBank/DDBJ databases">
        <authorList>
            <consortium name="Genoscope - CEA"/>
            <person name="William W."/>
        </authorList>
    </citation>
    <scope>NUCLEOTIDE SEQUENCE</scope>
</reference>
<evidence type="ECO:0000256" key="2">
    <source>
        <dbReference type="ARBA" id="ARBA00022771"/>
    </source>
</evidence>
<evidence type="ECO:0000256" key="4">
    <source>
        <dbReference type="PROSITE-ProRule" id="PRU00175"/>
    </source>
</evidence>
<comment type="caution">
    <text evidence="7">The sequence shown here is derived from an EMBL/GenBank/DDBJ whole genome shotgun (WGS) entry which is preliminary data.</text>
</comment>
<dbReference type="EMBL" id="CAJJDP010000038">
    <property type="protein sequence ID" value="CAD8160151.1"/>
    <property type="molecule type" value="Genomic_DNA"/>
</dbReference>
<accession>A0A8S1U3C4</accession>
<feature type="transmembrane region" description="Helical" evidence="5">
    <location>
        <begin position="418"/>
        <end position="437"/>
    </location>
</feature>
<keyword evidence="8" id="KW-1185">Reference proteome</keyword>
<proteinExistence type="predicted"/>
<keyword evidence="2 4" id="KW-0863">Zinc-finger</keyword>
<dbReference type="SMART" id="SM00184">
    <property type="entry name" value="RING"/>
    <property type="match status" value="1"/>
</dbReference>
<feature type="transmembrane region" description="Helical" evidence="5">
    <location>
        <begin position="449"/>
        <end position="470"/>
    </location>
</feature>
<keyword evidence="5" id="KW-0812">Transmembrane</keyword>
<evidence type="ECO:0000256" key="3">
    <source>
        <dbReference type="ARBA" id="ARBA00022833"/>
    </source>
</evidence>
<evidence type="ECO:0000256" key="5">
    <source>
        <dbReference type="SAM" id="Phobius"/>
    </source>
</evidence>
<dbReference type="GO" id="GO:0012505">
    <property type="term" value="C:endomembrane system"/>
    <property type="evidence" value="ECO:0007669"/>
    <property type="project" value="TreeGrafter"/>
</dbReference>
<dbReference type="GO" id="GO:0061630">
    <property type="term" value="F:ubiquitin protein ligase activity"/>
    <property type="evidence" value="ECO:0007669"/>
    <property type="project" value="TreeGrafter"/>
</dbReference>
<dbReference type="Proteomes" id="UP000683925">
    <property type="component" value="Unassembled WGS sequence"/>
</dbReference>
<keyword evidence="1" id="KW-0479">Metal-binding</keyword>
<dbReference type="GO" id="GO:0008270">
    <property type="term" value="F:zinc ion binding"/>
    <property type="evidence" value="ECO:0007669"/>
    <property type="project" value="UniProtKB-KW"/>
</dbReference>
<protein>
    <recommendedName>
        <fullName evidence="6">RING-type domain-containing protein</fullName>
    </recommendedName>
</protein>
<keyword evidence="5" id="KW-1133">Transmembrane helix</keyword>
<evidence type="ECO:0000256" key="1">
    <source>
        <dbReference type="ARBA" id="ARBA00022723"/>
    </source>
</evidence>
<dbReference type="Pfam" id="PF13639">
    <property type="entry name" value="zf-RING_2"/>
    <property type="match status" value="1"/>
</dbReference>
<feature type="transmembrane region" description="Helical" evidence="5">
    <location>
        <begin position="296"/>
        <end position="314"/>
    </location>
</feature>
<dbReference type="OrthoDB" id="9984778at2759"/>
<feature type="domain" description="RING-type" evidence="6">
    <location>
        <begin position="490"/>
        <end position="539"/>
    </location>
</feature>
<dbReference type="PANTHER" id="PTHR22763">
    <property type="entry name" value="RING ZINC FINGER PROTEIN"/>
    <property type="match status" value="1"/>
</dbReference>
<evidence type="ECO:0000313" key="8">
    <source>
        <dbReference type="Proteomes" id="UP000683925"/>
    </source>
</evidence>
<name>A0A8S1U3C4_PAROT</name>
<feature type="transmembrane region" description="Helical" evidence="5">
    <location>
        <begin position="265"/>
        <end position="284"/>
    </location>
</feature>
<dbReference type="AlphaFoldDB" id="A0A8S1U3C4"/>
<feature type="transmembrane region" description="Helical" evidence="5">
    <location>
        <begin position="326"/>
        <end position="347"/>
    </location>
</feature>
<keyword evidence="3" id="KW-0862">Zinc</keyword>
<dbReference type="GO" id="GO:0043161">
    <property type="term" value="P:proteasome-mediated ubiquitin-dependent protein catabolic process"/>
    <property type="evidence" value="ECO:0007669"/>
    <property type="project" value="TreeGrafter"/>
</dbReference>
<gene>
    <name evidence="7" type="ORF">POCTA_138.1.T0380021</name>
</gene>